<proteinExistence type="predicted"/>
<dbReference type="InterPro" id="IPR050466">
    <property type="entry name" value="Carboxylest/Gibb_receptor"/>
</dbReference>
<evidence type="ECO:0000313" key="1">
    <source>
        <dbReference type="EMBL" id="POO02229.1"/>
    </source>
</evidence>
<dbReference type="OrthoDB" id="408631at2759"/>
<feature type="non-terminal residue" evidence="1">
    <location>
        <position position="1"/>
    </location>
</feature>
<gene>
    <name evidence="1" type="ORF">TorRG33x02_020130</name>
</gene>
<accession>A0A2P5FWS3</accession>
<dbReference type="Gene3D" id="3.40.50.1820">
    <property type="entry name" value="alpha/beta hydrolase"/>
    <property type="match status" value="1"/>
</dbReference>
<comment type="caution">
    <text evidence="1">The sequence shown here is derived from an EMBL/GenBank/DDBJ whole genome shotgun (WGS) entry which is preliminary data.</text>
</comment>
<dbReference type="InterPro" id="IPR029058">
    <property type="entry name" value="AB_hydrolase_fold"/>
</dbReference>
<sequence length="151" mass="16591">LNSPLVPPSPYHDPKTGVSVSSKDISISHEPAISARLFLPNISGDDLSPNDNQIHVNKLPILVYYHGGGFCFESAFSADHHKFLNSFSYSSFILGFGRTSIKYQEEFASFGLGFCVPFCPGWYRQPDDQSGGAEIAELGRNRVFKAACQRG</sequence>
<name>A0A2P5FWS3_TREOI</name>
<dbReference type="Proteomes" id="UP000237000">
    <property type="component" value="Unassembled WGS sequence"/>
</dbReference>
<organism evidence="1 2">
    <name type="scientific">Trema orientale</name>
    <name type="common">Charcoal tree</name>
    <name type="synonym">Celtis orientalis</name>
    <dbReference type="NCBI Taxonomy" id="63057"/>
    <lineage>
        <taxon>Eukaryota</taxon>
        <taxon>Viridiplantae</taxon>
        <taxon>Streptophyta</taxon>
        <taxon>Embryophyta</taxon>
        <taxon>Tracheophyta</taxon>
        <taxon>Spermatophyta</taxon>
        <taxon>Magnoliopsida</taxon>
        <taxon>eudicotyledons</taxon>
        <taxon>Gunneridae</taxon>
        <taxon>Pentapetalae</taxon>
        <taxon>rosids</taxon>
        <taxon>fabids</taxon>
        <taxon>Rosales</taxon>
        <taxon>Cannabaceae</taxon>
        <taxon>Trema</taxon>
    </lineage>
</organism>
<dbReference type="PANTHER" id="PTHR23024:SF551">
    <property type="entry name" value="2-HYDROXYISOFLAVANONE DEHYDRATASE-LIKE"/>
    <property type="match status" value="1"/>
</dbReference>
<dbReference type="InParanoid" id="A0A2P5FWS3"/>
<reference evidence="2" key="1">
    <citation type="submission" date="2016-06" db="EMBL/GenBank/DDBJ databases">
        <title>Parallel loss of symbiosis genes in relatives of nitrogen-fixing non-legume Parasponia.</title>
        <authorList>
            <person name="Van Velzen R."/>
            <person name="Holmer R."/>
            <person name="Bu F."/>
            <person name="Rutten L."/>
            <person name="Van Zeijl A."/>
            <person name="Liu W."/>
            <person name="Santuari L."/>
            <person name="Cao Q."/>
            <person name="Sharma T."/>
            <person name="Shen D."/>
            <person name="Roswanjaya Y."/>
            <person name="Wardhani T."/>
            <person name="Kalhor M.S."/>
            <person name="Jansen J."/>
            <person name="Van den Hoogen J."/>
            <person name="Gungor B."/>
            <person name="Hartog M."/>
            <person name="Hontelez J."/>
            <person name="Verver J."/>
            <person name="Yang W.-C."/>
            <person name="Schijlen E."/>
            <person name="Repin R."/>
            <person name="Schilthuizen M."/>
            <person name="Schranz E."/>
            <person name="Heidstra R."/>
            <person name="Miyata K."/>
            <person name="Fedorova E."/>
            <person name="Kohlen W."/>
            <person name="Bisseling T."/>
            <person name="Smit S."/>
            <person name="Geurts R."/>
        </authorList>
    </citation>
    <scope>NUCLEOTIDE SEQUENCE [LARGE SCALE GENOMIC DNA]</scope>
    <source>
        <strain evidence="2">cv. RG33-2</strain>
    </source>
</reference>
<dbReference type="EMBL" id="JXTC01000005">
    <property type="protein sequence ID" value="POO02229.1"/>
    <property type="molecule type" value="Genomic_DNA"/>
</dbReference>
<evidence type="ECO:0000313" key="2">
    <source>
        <dbReference type="Proteomes" id="UP000237000"/>
    </source>
</evidence>
<protein>
    <recommendedName>
        <fullName evidence="3">Alpha/Beta hydrolase fold containing protein</fullName>
    </recommendedName>
</protein>
<evidence type="ECO:0008006" key="3">
    <source>
        <dbReference type="Google" id="ProtNLM"/>
    </source>
</evidence>
<dbReference type="PANTHER" id="PTHR23024">
    <property type="entry name" value="ARYLACETAMIDE DEACETYLASE"/>
    <property type="match status" value="1"/>
</dbReference>
<dbReference type="AlphaFoldDB" id="A0A2P5FWS3"/>
<dbReference type="SUPFAM" id="SSF53474">
    <property type="entry name" value="alpha/beta-Hydrolases"/>
    <property type="match status" value="1"/>
</dbReference>
<keyword evidence="2" id="KW-1185">Reference proteome</keyword>
<dbReference type="STRING" id="63057.A0A2P5FWS3"/>